<proteinExistence type="inferred from homology"/>
<evidence type="ECO:0000256" key="5">
    <source>
        <dbReference type="ARBA" id="ARBA00022989"/>
    </source>
</evidence>
<dbReference type="PANTHER" id="PTHR43163">
    <property type="entry name" value="DIPEPTIDE TRANSPORT SYSTEM PERMEASE PROTEIN DPPB-RELATED"/>
    <property type="match status" value="1"/>
</dbReference>
<dbReference type="InterPro" id="IPR045621">
    <property type="entry name" value="BPD_transp_1_N"/>
</dbReference>
<dbReference type="Pfam" id="PF00528">
    <property type="entry name" value="BPD_transp_1"/>
    <property type="match status" value="1"/>
</dbReference>
<keyword evidence="4 7" id="KW-0812">Transmembrane</keyword>
<accession>A0A2I2KKX5</accession>
<evidence type="ECO:0000256" key="4">
    <source>
        <dbReference type="ARBA" id="ARBA00022692"/>
    </source>
</evidence>
<dbReference type="SUPFAM" id="SSF161098">
    <property type="entry name" value="MetI-like"/>
    <property type="match status" value="1"/>
</dbReference>
<keyword evidence="2 7" id="KW-0813">Transport</keyword>
<dbReference type="CDD" id="cd06261">
    <property type="entry name" value="TM_PBP2"/>
    <property type="match status" value="1"/>
</dbReference>
<evidence type="ECO:0000313" key="10">
    <source>
        <dbReference type="Proteomes" id="UP000234331"/>
    </source>
</evidence>
<protein>
    <submittedName>
        <fullName evidence="9">ABC-type dipeptide/oligopeptide/nickel transport system, permease component</fullName>
    </submittedName>
</protein>
<dbReference type="EMBL" id="FZMO01000041">
    <property type="protein sequence ID" value="SNQ46320.1"/>
    <property type="molecule type" value="Genomic_DNA"/>
</dbReference>
<dbReference type="InterPro" id="IPR000515">
    <property type="entry name" value="MetI-like"/>
</dbReference>
<keyword evidence="6 7" id="KW-0472">Membrane</keyword>
<keyword evidence="10" id="KW-1185">Reference proteome</keyword>
<evidence type="ECO:0000313" key="9">
    <source>
        <dbReference type="EMBL" id="SNQ46320.1"/>
    </source>
</evidence>
<sequence length="315" mass="32818">MIVRLLSGVAKRLLAAVVVMVGAATLAFGALHLIPGDQVSILLGPNSAASPEVRAQIRSDYGFDRPLVVQYAQYLSNVVRGRLGESYQQNQPVSALIGGQVWPTLQLAAAALGLALVIAAVSAVATAGRRPAWRSLASAWELVAVSTPAFWTGLLLLTAFSFQLHVFPVAGAQDLRSLVLPALALALSLAGVLGQVLREGLETALRQPFATTARARGLSQLAVTTRHAFRHAAVPLLTLAGWLTGTLVGGVVAVETVFGRPGIGALILLAVSTKDMPVVMGIVLLCGLIFVVTSLLVDLLAVVVDPRLRAEAVAV</sequence>
<evidence type="ECO:0000259" key="8">
    <source>
        <dbReference type="PROSITE" id="PS50928"/>
    </source>
</evidence>
<evidence type="ECO:0000256" key="3">
    <source>
        <dbReference type="ARBA" id="ARBA00022475"/>
    </source>
</evidence>
<feature type="transmembrane region" description="Helical" evidence="7">
    <location>
        <begin position="236"/>
        <end position="258"/>
    </location>
</feature>
<feature type="transmembrane region" description="Helical" evidence="7">
    <location>
        <begin position="178"/>
        <end position="197"/>
    </location>
</feature>
<dbReference type="PROSITE" id="PS50928">
    <property type="entry name" value="ABC_TM1"/>
    <property type="match status" value="1"/>
</dbReference>
<feature type="transmembrane region" description="Helical" evidence="7">
    <location>
        <begin position="12"/>
        <end position="34"/>
    </location>
</feature>
<name>A0A2I2KKX5_9ACTN</name>
<keyword evidence="3" id="KW-1003">Cell membrane</keyword>
<evidence type="ECO:0000256" key="6">
    <source>
        <dbReference type="ARBA" id="ARBA00023136"/>
    </source>
</evidence>
<dbReference type="Pfam" id="PF19300">
    <property type="entry name" value="BPD_transp_1_N"/>
    <property type="match status" value="1"/>
</dbReference>
<keyword evidence="5 7" id="KW-1133">Transmembrane helix</keyword>
<feature type="transmembrane region" description="Helical" evidence="7">
    <location>
        <begin position="107"/>
        <end position="127"/>
    </location>
</feature>
<feature type="transmembrane region" description="Helical" evidence="7">
    <location>
        <begin position="139"/>
        <end position="166"/>
    </location>
</feature>
<organism evidence="9 10">
    <name type="scientific">Frankia canadensis</name>
    <dbReference type="NCBI Taxonomy" id="1836972"/>
    <lineage>
        <taxon>Bacteria</taxon>
        <taxon>Bacillati</taxon>
        <taxon>Actinomycetota</taxon>
        <taxon>Actinomycetes</taxon>
        <taxon>Frankiales</taxon>
        <taxon>Frankiaceae</taxon>
        <taxon>Frankia</taxon>
    </lineage>
</organism>
<dbReference type="Proteomes" id="UP000234331">
    <property type="component" value="Unassembled WGS sequence"/>
</dbReference>
<dbReference type="AlphaFoldDB" id="A0A2I2KKX5"/>
<evidence type="ECO:0000256" key="1">
    <source>
        <dbReference type="ARBA" id="ARBA00004651"/>
    </source>
</evidence>
<gene>
    <name evidence="9" type="ORF">FRACA_1350010</name>
</gene>
<comment type="subcellular location">
    <subcellularLocation>
        <location evidence="1 7">Cell membrane</location>
        <topology evidence="1 7">Multi-pass membrane protein</topology>
    </subcellularLocation>
</comment>
<evidence type="ECO:0000256" key="7">
    <source>
        <dbReference type="RuleBase" id="RU363032"/>
    </source>
</evidence>
<dbReference type="GO" id="GO:0005886">
    <property type="term" value="C:plasma membrane"/>
    <property type="evidence" value="ECO:0007669"/>
    <property type="project" value="UniProtKB-SubCell"/>
</dbReference>
<feature type="domain" description="ABC transmembrane type-1" evidence="8">
    <location>
        <begin position="101"/>
        <end position="301"/>
    </location>
</feature>
<dbReference type="PANTHER" id="PTHR43163:SF6">
    <property type="entry name" value="DIPEPTIDE TRANSPORT SYSTEM PERMEASE PROTEIN DPPB-RELATED"/>
    <property type="match status" value="1"/>
</dbReference>
<dbReference type="GO" id="GO:0071916">
    <property type="term" value="F:dipeptide transmembrane transporter activity"/>
    <property type="evidence" value="ECO:0007669"/>
    <property type="project" value="TreeGrafter"/>
</dbReference>
<evidence type="ECO:0000256" key="2">
    <source>
        <dbReference type="ARBA" id="ARBA00022448"/>
    </source>
</evidence>
<feature type="transmembrane region" description="Helical" evidence="7">
    <location>
        <begin position="278"/>
        <end position="304"/>
    </location>
</feature>
<reference evidence="9 10" key="1">
    <citation type="submission" date="2017-06" db="EMBL/GenBank/DDBJ databases">
        <authorList>
            <person name="Kim H.J."/>
            <person name="Triplett B.A."/>
        </authorList>
    </citation>
    <scope>NUCLEOTIDE SEQUENCE [LARGE SCALE GENOMIC DNA]</scope>
    <source>
        <strain evidence="9">FRACA_ARgP5</strain>
    </source>
</reference>
<dbReference type="InterPro" id="IPR035906">
    <property type="entry name" value="MetI-like_sf"/>
</dbReference>
<comment type="similarity">
    <text evidence="7">Belongs to the binding-protein-dependent transport system permease family.</text>
</comment>
<dbReference type="Gene3D" id="1.10.3720.10">
    <property type="entry name" value="MetI-like"/>
    <property type="match status" value="1"/>
</dbReference>